<dbReference type="InterPro" id="IPR001128">
    <property type="entry name" value="Cyt_P450"/>
</dbReference>
<feature type="transmembrane region" description="Helical" evidence="11">
    <location>
        <begin position="12"/>
        <end position="29"/>
    </location>
</feature>
<keyword evidence="11" id="KW-0812">Transmembrane</keyword>
<dbReference type="EMBL" id="JACEFO010002497">
    <property type="protein sequence ID" value="KAF8657514.1"/>
    <property type="molecule type" value="Genomic_DNA"/>
</dbReference>
<dbReference type="PRINTS" id="PR00385">
    <property type="entry name" value="P450"/>
</dbReference>
<dbReference type="EC" id="1.14.19.41" evidence="6"/>
<evidence type="ECO:0000256" key="11">
    <source>
        <dbReference type="SAM" id="Phobius"/>
    </source>
</evidence>
<dbReference type="SUPFAM" id="SSF48264">
    <property type="entry name" value="Cytochrome P450"/>
    <property type="match status" value="1"/>
</dbReference>
<dbReference type="GO" id="GO:0005506">
    <property type="term" value="F:iron ion binding"/>
    <property type="evidence" value="ECO:0007669"/>
    <property type="project" value="InterPro"/>
</dbReference>
<evidence type="ECO:0000256" key="6">
    <source>
        <dbReference type="ARBA" id="ARBA00039038"/>
    </source>
</evidence>
<accession>A0A835AFD1</accession>
<comment type="caution">
    <text evidence="12">The sequence shown here is derived from an EMBL/GenBank/DDBJ whole genome shotgun (WGS) entry which is preliminary data.</text>
</comment>
<comment type="catalytic activity">
    <reaction evidence="8">
        <text>5-dehydroepisterol + NADPH + O2 + H(+) = ergosta-5,7,22,24(28)-tetraen-3beta-ol + NADP(+) + 2 H2O</text>
        <dbReference type="Rhea" id="RHEA:33467"/>
        <dbReference type="ChEBI" id="CHEBI:15377"/>
        <dbReference type="ChEBI" id="CHEBI:15378"/>
        <dbReference type="ChEBI" id="CHEBI:15379"/>
        <dbReference type="ChEBI" id="CHEBI:18249"/>
        <dbReference type="ChEBI" id="CHEBI:52972"/>
        <dbReference type="ChEBI" id="CHEBI:57783"/>
        <dbReference type="ChEBI" id="CHEBI:58349"/>
        <dbReference type="EC" id="1.14.19.41"/>
    </reaction>
</comment>
<keyword evidence="10" id="KW-0503">Monooxygenase</keyword>
<evidence type="ECO:0000256" key="10">
    <source>
        <dbReference type="RuleBase" id="RU000461"/>
    </source>
</evidence>
<dbReference type="GO" id="GO:0016125">
    <property type="term" value="P:sterol metabolic process"/>
    <property type="evidence" value="ECO:0007669"/>
    <property type="project" value="TreeGrafter"/>
</dbReference>
<dbReference type="PROSITE" id="PS00086">
    <property type="entry name" value="CYTOCHROME_P450"/>
    <property type="match status" value="1"/>
</dbReference>
<dbReference type="GO" id="GO:0000249">
    <property type="term" value="F:C-22 sterol desaturase (NADPH) activity"/>
    <property type="evidence" value="ECO:0007669"/>
    <property type="project" value="UniProtKB-EC"/>
</dbReference>
<comment type="cofactor">
    <cofactor evidence="1 9">
        <name>heme</name>
        <dbReference type="ChEBI" id="CHEBI:30413"/>
    </cofactor>
</comment>
<sequence length="510" mass="56946">MAAESLSSLLDIHAAAPFLVAALLALYILSEQLSYQRKKGTLPGPPLVVPFVGSVTHLIRDQTGFWDAQAARARDSGVGLAADSLAGRFILFVRDTELSHRVFANVRPDAFQLIAHPWGDKIFGDHNIIYKFGDDHKHLRRRISPFFNPRALSTNTLLHQRVILAHLRKWLHHAAHGAAIPLRVPCREMNLDVSQALFVGPYLDETAKGSMRRDYNLFNVGLMAMPLDLPGFAFRRARRAARRLARALAECARKSKARVRAGGTQPECLVDFWMEETVREIDEAAAAGLPRPPHSSDEEIGGFLLDILFAAQDASTSSLVWAVAVLGSHPDVLGRVRAEVAELWSPESGEPITPEQVNQMRYTHCVAREVIRYRPPAAMVPHVAREAFRLTDRYTVPKGAVVFPSLYESSMQGFSEPEAFDPERFFSEARREDVACRRNLLAFGAGAHQCVGKRYAMNHLVLFVALLVSVVDFRRDRTEGCDDLVYMPTIMPKDGCATFLRQRCNKVPSF</sequence>
<evidence type="ECO:0000256" key="1">
    <source>
        <dbReference type="ARBA" id="ARBA00001971"/>
    </source>
</evidence>
<dbReference type="InterPro" id="IPR017972">
    <property type="entry name" value="Cyt_P450_CS"/>
</dbReference>
<evidence type="ECO:0000256" key="3">
    <source>
        <dbReference type="ARBA" id="ARBA00022723"/>
    </source>
</evidence>
<gene>
    <name evidence="12" type="ORF">HU200_060077</name>
</gene>
<dbReference type="PANTHER" id="PTHR24286">
    <property type="entry name" value="CYTOCHROME P450 26"/>
    <property type="match status" value="1"/>
</dbReference>
<keyword evidence="9 10" id="KW-0349">Heme</keyword>
<evidence type="ECO:0000256" key="8">
    <source>
        <dbReference type="ARBA" id="ARBA00047463"/>
    </source>
</evidence>
<dbReference type="OrthoDB" id="1372046at2759"/>
<dbReference type="Gene3D" id="1.10.630.10">
    <property type="entry name" value="Cytochrome P450"/>
    <property type="match status" value="1"/>
</dbReference>
<dbReference type="FunFam" id="1.10.630.10:FF:000021">
    <property type="entry name" value="Cytochrome P450 61"/>
    <property type="match status" value="1"/>
</dbReference>
<dbReference type="GO" id="GO:0020037">
    <property type="term" value="F:heme binding"/>
    <property type="evidence" value="ECO:0007669"/>
    <property type="project" value="InterPro"/>
</dbReference>
<dbReference type="Proteomes" id="UP000636709">
    <property type="component" value="Unassembled WGS sequence"/>
</dbReference>
<dbReference type="PANTHER" id="PTHR24286:SF228">
    <property type="entry name" value="C-22 STEROL DESATURASE ERG5"/>
    <property type="match status" value="1"/>
</dbReference>
<keyword evidence="11" id="KW-1133">Transmembrane helix</keyword>
<dbReference type="PRINTS" id="PR00463">
    <property type="entry name" value="EP450I"/>
</dbReference>
<dbReference type="CDD" id="cd11082">
    <property type="entry name" value="CYP61_CYP710"/>
    <property type="match status" value="1"/>
</dbReference>
<keyword evidence="13" id="KW-1185">Reference proteome</keyword>
<dbReference type="GO" id="GO:0004497">
    <property type="term" value="F:monooxygenase activity"/>
    <property type="evidence" value="ECO:0007669"/>
    <property type="project" value="UniProtKB-KW"/>
</dbReference>
<keyword evidence="11" id="KW-0472">Membrane</keyword>
<evidence type="ECO:0000313" key="12">
    <source>
        <dbReference type="EMBL" id="KAF8657514.1"/>
    </source>
</evidence>
<keyword evidence="4 10" id="KW-0560">Oxidoreductase</keyword>
<comment type="similarity">
    <text evidence="2 10">Belongs to the cytochrome P450 family.</text>
</comment>
<dbReference type="InterPro" id="IPR036396">
    <property type="entry name" value="Cyt_P450_sf"/>
</dbReference>
<evidence type="ECO:0000256" key="9">
    <source>
        <dbReference type="PIRSR" id="PIRSR602401-1"/>
    </source>
</evidence>
<organism evidence="12 13">
    <name type="scientific">Digitaria exilis</name>
    <dbReference type="NCBI Taxonomy" id="1010633"/>
    <lineage>
        <taxon>Eukaryota</taxon>
        <taxon>Viridiplantae</taxon>
        <taxon>Streptophyta</taxon>
        <taxon>Embryophyta</taxon>
        <taxon>Tracheophyta</taxon>
        <taxon>Spermatophyta</taxon>
        <taxon>Magnoliopsida</taxon>
        <taxon>Liliopsida</taxon>
        <taxon>Poales</taxon>
        <taxon>Poaceae</taxon>
        <taxon>PACMAD clade</taxon>
        <taxon>Panicoideae</taxon>
        <taxon>Panicodae</taxon>
        <taxon>Paniceae</taxon>
        <taxon>Anthephorinae</taxon>
        <taxon>Digitaria</taxon>
    </lineage>
</organism>
<evidence type="ECO:0000313" key="13">
    <source>
        <dbReference type="Proteomes" id="UP000636709"/>
    </source>
</evidence>
<keyword evidence="3 9" id="KW-0479">Metal-binding</keyword>
<evidence type="ECO:0000256" key="5">
    <source>
        <dbReference type="ARBA" id="ARBA00023004"/>
    </source>
</evidence>
<dbReference type="AlphaFoldDB" id="A0A835AFD1"/>
<dbReference type="Pfam" id="PF00067">
    <property type="entry name" value="p450"/>
    <property type="match status" value="1"/>
</dbReference>
<evidence type="ECO:0000256" key="4">
    <source>
        <dbReference type="ARBA" id="ARBA00023002"/>
    </source>
</evidence>
<feature type="binding site" description="axial binding residue" evidence="9">
    <location>
        <position position="450"/>
    </location>
    <ligand>
        <name>heme</name>
        <dbReference type="ChEBI" id="CHEBI:30413"/>
    </ligand>
    <ligandPart>
        <name>Fe</name>
        <dbReference type="ChEBI" id="CHEBI:18248"/>
    </ligandPart>
</feature>
<dbReference type="InterPro" id="IPR002401">
    <property type="entry name" value="Cyt_P450_E_grp-I"/>
</dbReference>
<evidence type="ECO:0000256" key="2">
    <source>
        <dbReference type="ARBA" id="ARBA00010617"/>
    </source>
</evidence>
<evidence type="ECO:0000256" key="7">
    <source>
        <dbReference type="ARBA" id="ARBA00041546"/>
    </source>
</evidence>
<protein>
    <recommendedName>
        <fullName evidence="6">sterol 22-desaturase</fullName>
        <ecNumber evidence="6">1.14.19.41</ecNumber>
    </recommendedName>
    <alternativeName>
        <fullName evidence="7">C-22 sterol desaturase</fullName>
    </alternativeName>
</protein>
<keyword evidence="5 9" id="KW-0408">Iron</keyword>
<reference evidence="12" key="1">
    <citation type="submission" date="2020-07" db="EMBL/GenBank/DDBJ databases">
        <title>Genome sequence and genetic diversity analysis of an under-domesticated orphan crop, white fonio (Digitaria exilis).</title>
        <authorList>
            <person name="Bennetzen J.L."/>
            <person name="Chen S."/>
            <person name="Ma X."/>
            <person name="Wang X."/>
            <person name="Yssel A.E.J."/>
            <person name="Chaluvadi S.R."/>
            <person name="Johnson M."/>
            <person name="Gangashetty P."/>
            <person name="Hamidou F."/>
            <person name="Sanogo M.D."/>
            <person name="Zwaenepoel A."/>
            <person name="Wallace J."/>
            <person name="Van De Peer Y."/>
            <person name="Van Deynze A."/>
        </authorList>
    </citation>
    <scope>NUCLEOTIDE SEQUENCE</scope>
    <source>
        <tissue evidence="12">Leaves</tissue>
    </source>
</reference>
<proteinExistence type="inferred from homology"/>
<name>A0A835AFD1_9POAL</name>